<dbReference type="Proteomes" id="UP001195963">
    <property type="component" value="Unassembled WGS sequence"/>
</dbReference>
<dbReference type="InterPro" id="IPR014719">
    <property type="entry name" value="Ribosomal_bL12_C/ClpS-like"/>
</dbReference>
<dbReference type="InterPro" id="IPR036983">
    <property type="entry name" value="AIM24_sf"/>
</dbReference>
<dbReference type="Gene3D" id="3.60.160.10">
    <property type="entry name" value="Mitochondrial biogenesis AIM24"/>
    <property type="match status" value="1"/>
</dbReference>
<sequence>MNQTYNITLTGELIGEIERSDAIAVFAKLFKLPLDKAHDFFHKAPLVVKKSVDGDTANKIQQILEKSGLHCEINPVEVVETEQSTQVGVMSESAVDAQDEQSGQEREEMLDSESEMTTEPEQPSASFKGLKFEMAGQPDYGFVTVHVPAGEMLKVEASAMATMDTNMQMKTKMRGGLGRMVTGENIFVNEFTAANMEGEVGIAPGAPGDLCHQYLDNETIYLQNSAFVACSSGIEVESKWQGLVKGFFSGESLFLIRAQGKGDLWFNSYGAIIEIDVNDDYVVDTGNIVGFTDGLEYQITKVGGYKSFFFSGEGLVCRFSGKGKVWIQTRSSAAFVGWAHWFRPVKSKG</sequence>
<name>A0ABS7E4Y3_9GAMM</name>
<dbReference type="SUPFAM" id="SSF51219">
    <property type="entry name" value="TRAP-like"/>
    <property type="match status" value="1"/>
</dbReference>
<proteinExistence type="predicted"/>
<dbReference type="RefSeq" id="WP_220110094.1">
    <property type="nucleotide sequence ID" value="NZ_JAHZST010000008.1"/>
</dbReference>
<dbReference type="Pfam" id="PF01987">
    <property type="entry name" value="AIM24"/>
    <property type="match status" value="1"/>
</dbReference>
<dbReference type="Gene3D" id="3.30.1390.10">
    <property type="match status" value="1"/>
</dbReference>
<feature type="region of interest" description="Disordered" evidence="1">
    <location>
        <begin position="85"/>
        <end position="123"/>
    </location>
</feature>
<dbReference type="InterPro" id="IPR002838">
    <property type="entry name" value="AIM24"/>
</dbReference>
<reference evidence="2 3" key="1">
    <citation type="submission" date="2021-07" db="EMBL/GenBank/DDBJ databases">
        <title>Shewanella sp. nov, isolated from SCS.</title>
        <authorList>
            <person name="Cao W.R."/>
        </authorList>
    </citation>
    <scope>NUCLEOTIDE SEQUENCE [LARGE SCALE GENOMIC DNA]</scope>
    <source>
        <strain evidence="2 3">NR704-98</strain>
    </source>
</reference>
<organism evidence="2 3">
    <name type="scientific">Shewanella nanhaiensis</name>
    <dbReference type="NCBI Taxonomy" id="2864872"/>
    <lineage>
        <taxon>Bacteria</taxon>
        <taxon>Pseudomonadati</taxon>
        <taxon>Pseudomonadota</taxon>
        <taxon>Gammaproteobacteria</taxon>
        <taxon>Alteromonadales</taxon>
        <taxon>Shewanellaceae</taxon>
        <taxon>Shewanella</taxon>
    </lineage>
</organism>
<accession>A0ABS7E4Y3</accession>
<evidence type="ECO:0000313" key="3">
    <source>
        <dbReference type="Proteomes" id="UP001195963"/>
    </source>
</evidence>
<protein>
    <submittedName>
        <fullName evidence="2">TIGR00266 family protein</fullName>
    </submittedName>
</protein>
<evidence type="ECO:0000256" key="1">
    <source>
        <dbReference type="SAM" id="MobiDB-lite"/>
    </source>
</evidence>
<keyword evidence="3" id="KW-1185">Reference proteome</keyword>
<dbReference type="EMBL" id="JAHZST010000008">
    <property type="protein sequence ID" value="MBW8184600.1"/>
    <property type="molecule type" value="Genomic_DNA"/>
</dbReference>
<dbReference type="PANTHER" id="PTHR43657:SF1">
    <property type="entry name" value="ALTERED INHERITANCE OF MITOCHONDRIA PROTEIN 24, MITOCHONDRIAL"/>
    <property type="match status" value="1"/>
</dbReference>
<gene>
    <name evidence="2" type="ORF">K0625_13050</name>
</gene>
<dbReference type="InterPro" id="IPR016031">
    <property type="entry name" value="Trp_RNA-bd_attenuator-like_dom"/>
</dbReference>
<comment type="caution">
    <text evidence="2">The sequence shown here is derived from an EMBL/GenBank/DDBJ whole genome shotgun (WGS) entry which is preliminary data.</text>
</comment>
<dbReference type="SUPFAM" id="SSF54736">
    <property type="entry name" value="ClpS-like"/>
    <property type="match status" value="1"/>
</dbReference>
<dbReference type="PANTHER" id="PTHR43657">
    <property type="entry name" value="TRYPTOPHAN RNA-BINDING ATTENUATOR PROTEIN-LIKE PROTEIN"/>
    <property type="match status" value="1"/>
</dbReference>
<evidence type="ECO:0000313" key="2">
    <source>
        <dbReference type="EMBL" id="MBW8184600.1"/>
    </source>
</evidence>
<dbReference type="NCBIfam" id="TIGR00266">
    <property type="entry name" value="TIGR00266 family protein"/>
    <property type="match status" value="1"/>
</dbReference>